<sequence>MRRATTPILLVAALLAAAAPAAAAGLPDTLELNYQLHYGDILAGQTRKTLARQPDGGYRHRTHSLPAGMAKLFTSAEWIEEGAFRVRTNQVQAQSFLKYREGGSKPRRHSVTFDWAKKLARYGDGREEPLPANAHDEASVLYELMLNPPPSDKTARSVAINNGKRFVVYRYQTLGREPLDTPLGRLQTLKIKRLVDPAASCRGAGRDSDACKPDSELTLWLAVERGNLPVKIHMQEGDREATLTLQAVTGL</sequence>
<dbReference type="EMBL" id="MFSS01000058">
    <property type="protein sequence ID" value="OGI43394.1"/>
    <property type="molecule type" value="Genomic_DNA"/>
</dbReference>
<dbReference type="InterPro" id="IPR021457">
    <property type="entry name" value="DUF3108"/>
</dbReference>
<gene>
    <name evidence="2" type="ORF">A2150_04365</name>
</gene>
<comment type="caution">
    <text evidence="2">The sequence shown here is derived from an EMBL/GenBank/DDBJ whole genome shotgun (WGS) entry which is preliminary data.</text>
</comment>
<evidence type="ECO:0000313" key="3">
    <source>
        <dbReference type="Proteomes" id="UP000177925"/>
    </source>
</evidence>
<dbReference type="Pfam" id="PF11306">
    <property type="entry name" value="DUF3108"/>
    <property type="match status" value="1"/>
</dbReference>
<feature type="chain" id="PRO_5009526669" description="DUF3108 domain-containing protein" evidence="1">
    <location>
        <begin position="24"/>
        <end position="251"/>
    </location>
</feature>
<proteinExistence type="predicted"/>
<name>A0A1F6TE59_9PROT</name>
<evidence type="ECO:0008006" key="4">
    <source>
        <dbReference type="Google" id="ProtNLM"/>
    </source>
</evidence>
<dbReference type="AlphaFoldDB" id="A0A1F6TE59"/>
<dbReference type="Proteomes" id="UP000177925">
    <property type="component" value="Unassembled WGS sequence"/>
</dbReference>
<protein>
    <recommendedName>
        <fullName evidence="4">DUF3108 domain-containing protein</fullName>
    </recommendedName>
</protein>
<evidence type="ECO:0000256" key="1">
    <source>
        <dbReference type="SAM" id="SignalP"/>
    </source>
</evidence>
<reference evidence="2 3" key="1">
    <citation type="journal article" date="2016" name="Nat. Commun.">
        <title>Thousands of microbial genomes shed light on interconnected biogeochemical processes in an aquifer system.</title>
        <authorList>
            <person name="Anantharaman K."/>
            <person name="Brown C.T."/>
            <person name="Hug L.A."/>
            <person name="Sharon I."/>
            <person name="Castelle C.J."/>
            <person name="Probst A.J."/>
            <person name="Thomas B.C."/>
            <person name="Singh A."/>
            <person name="Wilkins M.J."/>
            <person name="Karaoz U."/>
            <person name="Brodie E.L."/>
            <person name="Williams K.H."/>
            <person name="Hubbard S.S."/>
            <person name="Banfield J.F."/>
        </authorList>
    </citation>
    <scope>NUCLEOTIDE SEQUENCE [LARGE SCALE GENOMIC DNA]</scope>
</reference>
<evidence type="ECO:0000313" key="2">
    <source>
        <dbReference type="EMBL" id="OGI43394.1"/>
    </source>
</evidence>
<feature type="signal peptide" evidence="1">
    <location>
        <begin position="1"/>
        <end position="23"/>
    </location>
</feature>
<organism evidence="2 3">
    <name type="scientific">Candidatus Muproteobacteria bacterium RBG_16_64_11</name>
    <dbReference type="NCBI Taxonomy" id="1817758"/>
    <lineage>
        <taxon>Bacteria</taxon>
        <taxon>Pseudomonadati</taxon>
        <taxon>Pseudomonadota</taxon>
        <taxon>Candidatus Muproteobacteria</taxon>
    </lineage>
</organism>
<keyword evidence="1" id="KW-0732">Signal</keyword>
<accession>A0A1F6TE59</accession>
<dbReference type="STRING" id="1817758.A2150_04365"/>